<dbReference type="PANTHER" id="PTHR47938:SF35">
    <property type="entry name" value="PENTATRICOPEPTIDE REPEAT-CONTAINING PROTEIN 4, MITOCHONDRIAL-RELATED"/>
    <property type="match status" value="1"/>
</dbReference>
<dbReference type="GO" id="GO:0005739">
    <property type="term" value="C:mitochondrion"/>
    <property type="evidence" value="ECO:0007669"/>
    <property type="project" value="TreeGrafter"/>
</dbReference>
<dbReference type="GO" id="GO:0140053">
    <property type="term" value="P:mitochondrial gene expression"/>
    <property type="evidence" value="ECO:0007669"/>
    <property type="project" value="TreeGrafter"/>
</dbReference>
<organism evidence="1 2">
    <name type="scientific">Mycena chlorophos</name>
    <name type="common">Agaric fungus</name>
    <name type="synonym">Agaricus chlorophos</name>
    <dbReference type="NCBI Taxonomy" id="658473"/>
    <lineage>
        <taxon>Eukaryota</taxon>
        <taxon>Fungi</taxon>
        <taxon>Dikarya</taxon>
        <taxon>Basidiomycota</taxon>
        <taxon>Agaricomycotina</taxon>
        <taxon>Agaricomycetes</taxon>
        <taxon>Agaricomycetidae</taxon>
        <taxon>Agaricales</taxon>
        <taxon>Marasmiineae</taxon>
        <taxon>Mycenaceae</taxon>
        <taxon>Mycena</taxon>
    </lineage>
</organism>
<comment type="caution">
    <text evidence="1">The sequence shown here is derived from an EMBL/GenBank/DDBJ whole genome shotgun (WGS) entry which is preliminary data.</text>
</comment>
<dbReference type="AlphaFoldDB" id="A0A8H6T6D2"/>
<gene>
    <name evidence="1" type="ORF">HMN09_00648700</name>
</gene>
<keyword evidence="2" id="KW-1185">Reference proteome</keyword>
<evidence type="ECO:0000313" key="1">
    <source>
        <dbReference type="EMBL" id="KAF7311051.1"/>
    </source>
</evidence>
<dbReference type="Proteomes" id="UP000613580">
    <property type="component" value="Unassembled WGS sequence"/>
</dbReference>
<reference evidence="1" key="1">
    <citation type="submission" date="2020-05" db="EMBL/GenBank/DDBJ databases">
        <title>Mycena genomes resolve the evolution of fungal bioluminescence.</title>
        <authorList>
            <person name="Tsai I.J."/>
        </authorList>
    </citation>
    <scope>NUCLEOTIDE SEQUENCE</scope>
    <source>
        <strain evidence="1">110903Hualien_Pintung</strain>
    </source>
</reference>
<evidence type="ECO:0000313" key="2">
    <source>
        <dbReference type="Proteomes" id="UP000613580"/>
    </source>
</evidence>
<name>A0A8H6T6D2_MYCCL</name>
<sequence>MRRGVFHVARLTRSLHTARLEHLITPLRHPTDANAVRGHYLPLVAELDKNPTTDTVLTKDQLMTIVHMLATSGRPGDLTCIRSMCDHLPRYFGVPVTSELHTVVIRGLLSQGYLPLAQEWLRNIPNLPPNLPPTLEHYHTFLRSCPTHVASGHLREIVTQRMRLTGVRPTSETFSILFRCLIHNATVSKRHLHRDLVHDLIVDMKVLRITPDPAMLDPVFEYYVQDGFPGYAEELRATFDSHFSQALTADEQHQKVLRERLASVSSFQRALRMFTRLVTKGIATETTPELIRAILGSSPHLNDLRKVEEVLEVKADASAYAVLVNNSIRVKNLENGLAVYEAAKAAGIVPVAGLVAPLIRFLCSTSRKKAHVHSAHIDKALALYGDLDEAFPAPEPDSPEALAAQDPSMHSHGPDINIYTMLLRGVSLSMNVQAAREVGEVLLSDMKARNVSETQSIRTSKIVLELRSCKNLDAAYNVYSKARSELTETSYPIILHAFSRLSHSMGHPDLLVYYFQMVADMRQAGFRTFDRIYTDILQQFAEIAVIRKMRWKDQYPLRAPPPTLLSDLESAVRKVHNLASLDKSITPERLLWNQLMDTYQRLDLFAEAYRVWQTMFHAEKYGPISVNIILDACGYANEGQTARDIVHSLYQKGYVLSAHNWNSYIECLCRTQQFSRALEVLTNEMGTVAQPERPQISQLEIMVKLAESRIQTNTILQRVKKHLPDLWAQWEFLSQKGKSRRPEPGRPP</sequence>
<dbReference type="GO" id="GO:0003729">
    <property type="term" value="F:mRNA binding"/>
    <property type="evidence" value="ECO:0007669"/>
    <property type="project" value="TreeGrafter"/>
</dbReference>
<evidence type="ECO:0008006" key="3">
    <source>
        <dbReference type="Google" id="ProtNLM"/>
    </source>
</evidence>
<dbReference type="InterPro" id="IPR011990">
    <property type="entry name" value="TPR-like_helical_dom_sf"/>
</dbReference>
<accession>A0A8H6T6D2</accession>
<proteinExistence type="predicted"/>
<dbReference type="EMBL" id="JACAZE010000007">
    <property type="protein sequence ID" value="KAF7311051.1"/>
    <property type="molecule type" value="Genomic_DNA"/>
</dbReference>
<protein>
    <recommendedName>
        <fullName evidence="3">Pentatricopeptide repeat-containing protein</fullName>
    </recommendedName>
</protein>
<dbReference type="OrthoDB" id="185373at2759"/>
<dbReference type="PANTHER" id="PTHR47938">
    <property type="entry name" value="RESPIRATORY COMPLEX I CHAPERONE (CIA84), PUTATIVE (AFU_ORTHOLOGUE AFUA_2G06020)-RELATED"/>
    <property type="match status" value="1"/>
</dbReference>
<dbReference type="Gene3D" id="1.25.40.10">
    <property type="entry name" value="Tetratricopeptide repeat domain"/>
    <property type="match status" value="3"/>
</dbReference>